<protein>
    <submittedName>
        <fullName evidence="2">Uncharacterized protein</fullName>
    </submittedName>
</protein>
<evidence type="ECO:0000313" key="2">
    <source>
        <dbReference type="EMBL" id="AKH45882.1"/>
    </source>
</evidence>
<evidence type="ECO:0000256" key="1">
    <source>
        <dbReference type="SAM" id="MobiDB-lite"/>
    </source>
</evidence>
<proteinExistence type="predicted"/>
<accession>A0A0F7L344</accession>
<reference evidence="2" key="1">
    <citation type="journal article" date="2015" name="Front. Microbiol.">
        <title>Combining genomic sequencing methods to explore viral diversity and reveal potential virus-host interactions.</title>
        <authorList>
            <person name="Chow C.E."/>
            <person name="Winget D.M."/>
            <person name="White R.A.III."/>
            <person name="Hallam S.J."/>
            <person name="Suttle C.A."/>
        </authorList>
    </citation>
    <scope>NUCLEOTIDE SEQUENCE</scope>
    <source>
        <strain evidence="2">Anoxic3_1</strain>
    </source>
</reference>
<name>A0A0F7L344_9VIRU</name>
<sequence>MHGVHCTARGSDQDSSLAVHLVKVESSVVGLGEVVNIGIGITKAIASVCARRPHAAIKADCCAATDPSDNRIAIVPLSPPSQASVDVTGRWSASAIGIPHGLIVVHGSSATRATWTNEDHWVFAGCSWLKPQALLGNAVDRRGDLESGRTGRDNAGSELAGSGQRSVGDF</sequence>
<dbReference type="EMBL" id="KR029577">
    <property type="protein sequence ID" value="AKH45882.1"/>
    <property type="molecule type" value="Genomic_DNA"/>
</dbReference>
<feature type="region of interest" description="Disordered" evidence="1">
    <location>
        <begin position="145"/>
        <end position="170"/>
    </location>
</feature>
<reference evidence="2" key="2">
    <citation type="submission" date="2015-03" db="EMBL/GenBank/DDBJ databases">
        <authorList>
            <person name="Chow C.-E.T."/>
            <person name="Winget D.M."/>
            <person name="White R.A.III."/>
            <person name="Hallam S.J."/>
            <person name="Suttle C.A."/>
        </authorList>
    </citation>
    <scope>NUCLEOTIDE SEQUENCE</scope>
    <source>
        <strain evidence="2">Anoxic3_1</strain>
    </source>
</reference>
<organism evidence="2">
    <name type="scientific">uncultured marine virus</name>
    <dbReference type="NCBI Taxonomy" id="186617"/>
    <lineage>
        <taxon>Viruses</taxon>
        <taxon>environmental samples</taxon>
    </lineage>
</organism>